<reference evidence="1 2" key="2">
    <citation type="journal article" date="2022" name="Mol. Ecol. Resour.">
        <title>The genomes of chicory, endive, great burdock and yacon provide insights into Asteraceae paleo-polyploidization history and plant inulin production.</title>
        <authorList>
            <person name="Fan W."/>
            <person name="Wang S."/>
            <person name="Wang H."/>
            <person name="Wang A."/>
            <person name="Jiang F."/>
            <person name="Liu H."/>
            <person name="Zhao H."/>
            <person name="Xu D."/>
            <person name="Zhang Y."/>
        </authorList>
    </citation>
    <scope>NUCLEOTIDE SEQUENCE [LARGE SCALE GENOMIC DNA]</scope>
    <source>
        <strain evidence="2">cv. Niubang</strain>
    </source>
</reference>
<keyword evidence="2" id="KW-1185">Reference proteome</keyword>
<protein>
    <submittedName>
        <fullName evidence="1">Uncharacterized protein</fullName>
    </submittedName>
</protein>
<evidence type="ECO:0000313" key="2">
    <source>
        <dbReference type="Proteomes" id="UP001055879"/>
    </source>
</evidence>
<proteinExistence type="predicted"/>
<evidence type="ECO:0000313" key="1">
    <source>
        <dbReference type="EMBL" id="KAI3757682.1"/>
    </source>
</evidence>
<reference evidence="2" key="1">
    <citation type="journal article" date="2022" name="Mol. Ecol. Resour.">
        <title>The genomes of chicory, endive, great burdock and yacon provide insights into Asteraceae palaeo-polyploidization history and plant inulin production.</title>
        <authorList>
            <person name="Fan W."/>
            <person name="Wang S."/>
            <person name="Wang H."/>
            <person name="Wang A."/>
            <person name="Jiang F."/>
            <person name="Liu H."/>
            <person name="Zhao H."/>
            <person name="Xu D."/>
            <person name="Zhang Y."/>
        </authorList>
    </citation>
    <scope>NUCLEOTIDE SEQUENCE [LARGE SCALE GENOMIC DNA]</scope>
    <source>
        <strain evidence="2">cv. Niubang</strain>
    </source>
</reference>
<dbReference type="EMBL" id="CM042048">
    <property type="protein sequence ID" value="KAI3757682.1"/>
    <property type="molecule type" value="Genomic_DNA"/>
</dbReference>
<dbReference type="Proteomes" id="UP001055879">
    <property type="component" value="Linkage Group LG02"/>
</dbReference>
<comment type="caution">
    <text evidence="1">The sequence shown here is derived from an EMBL/GenBank/DDBJ whole genome shotgun (WGS) entry which is preliminary data.</text>
</comment>
<name>A0ACB9EFT9_ARCLA</name>
<accession>A0ACB9EFT9</accession>
<sequence>MKLVDLQSAVMKKYKCLVSINQCARARTQSISEFEQGMKKHYDKLWDYGEEVRRTNPRSTLKMSVEANPDGKTYFQGFYICLQGLKEGWISGCRRVIGLDGFFLKTICKGVLLSAVGRDGKNQIFPIAWVVVNIENKENWTWFIDLLKEDLSLNDGVGTTLISDQHKVHFHAFFASL</sequence>
<gene>
    <name evidence="1" type="ORF">L6452_05225</name>
</gene>
<organism evidence="1 2">
    <name type="scientific">Arctium lappa</name>
    <name type="common">Greater burdock</name>
    <name type="synonym">Lappa major</name>
    <dbReference type="NCBI Taxonomy" id="4217"/>
    <lineage>
        <taxon>Eukaryota</taxon>
        <taxon>Viridiplantae</taxon>
        <taxon>Streptophyta</taxon>
        <taxon>Embryophyta</taxon>
        <taxon>Tracheophyta</taxon>
        <taxon>Spermatophyta</taxon>
        <taxon>Magnoliopsida</taxon>
        <taxon>eudicotyledons</taxon>
        <taxon>Gunneridae</taxon>
        <taxon>Pentapetalae</taxon>
        <taxon>asterids</taxon>
        <taxon>campanulids</taxon>
        <taxon>Asterales</taxon>
        <taxon>Asteraceae</taxon>
        <taxon>Carduoideae</taxon>
        <taxon>Cardueae</taxon>
        <taxon>Arctiinae</taxon>
        <taxon>Arctium</taxon>
    </lineage>
</organism>